<evidence type="ECO:0000256" key="7">
    <source>
        <dbReference type="ARBA" id="ARBA00023136"/>
    </source>
</evidence>
<keyword evidence="4 8" id="KW-1003">Cell membrane</keyword>
<dbReference type="PANTHER" id="PTHR30269:SF37">
    <property type="entry name" value="MEMBRANE TRANSPORTER PROTEIN"/>
    <property type="match status" value="1"/>
</dbReference>
<feature type="transmembrane region" description="Helical" evidence="8">
    <location>
        <begin position="140"/>
        <end position="157"/>
    </location>
</feature>
<comment type="subcellular location">
    <subcellularLocation>
        <location evidence="1 8">Cell membrane</location>
        <topology evidence="1 8">Multi-pass membrane protein</topology>
    </subcellularLocation>
</comment>
<comment type="caution">
    <text evidence="9">The sequence shown here is derived from an EMBL/GenBank/DDBJ whole genome shotgun (WGS) entry which is preliminary data.</text>
</comment>
<proteinExistence type="inferred from homology"/>
<name>A0A418VZX2_9PROT</name>
<dbReference type="InterPro" id="IPR002781">
    <property type="entry name" value="TM_pro_TauE-like"/>
</dbReference>
<dbReference type="EMBL" id="QYUL01000001">
    <property type="protein sequence ID" value="RJF83279.1"/>
    <property type="molecule type" value="Genomic_DNA"/>
</dbReference>
<dbReference type="GO" id="GO:0005886">
    <property type="term" value="C:plasma membrane"/>
    <property type="evidence" value="ECO:0007669"/>
    <property type="project" value="UniProtKB-SubCell"/>
</dbReference>
<evidence type="ECO:0000256" key="4">
    <source>
        <dbReference type="ARBA" id="ARBA00022475"/>
    </source>
</evidence>
<dbReference type="InterPro" id="IPR052017">
    <property type="entry name" value="TSUP"/>
</dbReference>
<feature type="transmembrane region" description="Helical" evidence="8">
    <location>
        <begin position="101"/>
        <end position="119"/>
    </location>
</feature>
<keyword evidence="7 8" id="KW-0472">Membrane</keyword>
<evidence type="ECO:0000256" key="2">
    <source>
        <dbReference type="ARBA" id="ARBA00009142"/>
    </source>
</evidence>
<evidence type="ECO:0000256" key="8">
    <source>
        <dbReference type="RuleBase" id="RU363041"/>
    </source>
</evidence>
<dbReference type="RefSeq" id="WP_119828920.1">
    <property type="nucleotide sequence ID" value="NZ_QYUL01000001.1"/>
</dbReference>
<evidence type="ECO:0000313" key="9">
    <source>
        <dbReference type="EMBL" id="RJF83279.1"/>
    </source>
</evidence>
<organism evidence="9 10">
    <name type="scientific">Azospirillum cavernae</name>
    <dbReference type="NCBI Taxonomy" id="2320860"/>
    <lineage>
        <taxon>Bacteria</taxon>
        <taxon>Pseudomonadati</taxon>
        <taxon>Pseudomonadota</taxon>
        <taxon>Alphaproteobacteria</taxon>
        <taxon>Rhodospirillales</taxon>
        <taxon>Azospirillaceae</taxon>
        <taxon>Azospirillum</taxon>
    </lineage>
</organism>
<comment type="similarity">
    <text evidence="2 8">Belongs to the 4-toluene sulfonate uptake permease (TSUP) (TC 2.A.102) family.</text>
</comment>
<feature type="transmembrane region" description="Helical" evidence="8">
    <location>
        <begin position="78"/>
        <end position="95"/>
    </location>
</feature>
<reference evidence="9 10" key="1">
    <citation type="submission" date="2018-09" db="EMBL/GenBank/DDBJ databases">
        <authorList>
            <person name="Zhu H."/>
        </authorList>
    </citation>
    <scope>NUCLEOTIDE SEQUENCE [LARGE SCALE GENOMIC DNA]</scope>
    <source>
        <strain evidence="9 10">K2W22B-5</strain>
    </source>
</reference>
<evidence type="ECO:0000256" key="3">
    <source>
        <dbReference type="ARBA" id="ARBA00022448"/>
    </source>
</evidence>
<dbReference type="OrthoDB" id="7028171at2"/>
<dbReference type="PANTHER" id="PTHR30269">
    <property type="entry name" value="TRANSMEMBRANE PROTEIN YFCA"/>
    <property type="match status" value="1"/>
</dbReference>
<protein>
    <recommendedName>
        <fullName evidence="8">Probable membrane transporter protein</fullName>
    </recommendedName>
</protein>
<keyword evidence="5 8" id="KW-0812">Transmembrane</keyword>
<evidence type="ECO:0000256" key="6">
    <source>
        <dbReference type="ARBA" id="ARBA00022989"/>
    </source>
</evidence>
<dbReference type="AlphaFoldDB" id="A0A418VZX2"/>
<sequence length="257" mass="27047">MTSFSLDFYLVALVTLFFIALLKGAFGGGFALIGVPMLSLYIPPIQAAAIIAPLVCLMDIFALAAYPPRTWDTRHLKRLIPGALAGMAVGALLLGKAPGDLIGLLVGFIAVAFSAQWLAARFGLLRSSAASMAPGLEGGYFWGGVSGFTSLLAHAGGPPLSVYLLPQGLPKTALAGTQTVFFTVGNYAKLLPYLFLGQLDAPTWKAVALIAPVVPLGVGVGRLLHKRLDQNAIYLVCYLLVFLAGCNMVFDVAVQHL</sequence>
<keyword evidence="10" id="KW-1185">Reference proteome</keyword>
<accession>A0A418VZX2</accession>
<feature type="transmembrane region" description="Helical" evidence="8">
    <location>
        <begin position="206"/>
        <end position="225"/>
    </location>
</feature>
<dbReference type="Proteomes" id="UP000283458">
    <property type="component" value="Unassembled WGS sequence"/>
</dbReference>
<dbReference type="Pfam" id="PF01925">
    <property type="entry name" value="TauE"/>
    <property type="match status" value="1"/>
</dbReference>
<feature type="transmembrane region" description="Helical" evidence="8">
    <location>
        <begin position="43"/>
        <end position="66"/>
    </location>
</feature>
<feature type="transmembrane region" description="Helical" evidence="8">
    <location>
        <begin position="232"/>
        <end position="250"/>
    </location>
</feature>
<keyword evidence="3" id="KW-0813">Transport</keyword>
<evidence type="ECO:0000313" key="10">
    <source>
        <dbReference type="Proteomes" id="UP000283458"/>
    </source>
</evidence>
<evidence type="ECO:0000256" key="1">
    <source>
        <dbReference type="ARBA" id="ARBA00004651"/>
    </source>
</evidence>
<keyword evidence="6 8" id="KW-1133">Transmembrane helix</keyword>
<evidence type="ECO:0000256" key="5">
    <source>
        <dbReference type="ARBA" id="ARBA00022692"/>
    </source>
</evidence>
<gene>
    <name evidence="9" type="ORF">D3877_00850</name>
</gene>